<dbReference type="KEGG" id="sve:SVEN_2060"/>
<dbReference type="eggNOG" id="COG5552">
    <property type="taxonomic scope" value="Bacteria"/>
</dbReference>
<proteinExistence type="predicted"/>
<dbReference type="InterPro" id="IPR018735">
    <property type="entry name" value="DUF2277"/>
</dbReference>
<sequence>MGTPPSRVCVRCRAGCACGAESGPPVLVAAVVSGARHTGGMCRSIKTLRPPALPEEATEDDIRAAALQYVRKVSGFRAPAAHNREVFERAVDEIADATARLLDGLEVRGAHPAVRRQAREPQPDAV</sequence>
<dbReference type="Proteomes" id="UP000006854">
    <property type="component" value="Chromosome"/>
</dbReference>
<keyword evidence="2" id="KW-1185">Reference proteome</keyword>
<evidence type="ECO:0000313" key="1">
    <source>
        <dbReference type="EMBL" id="CCA55346.1"/>
    </source>
</evidence>
<dbReference type="AlphaFoldDB" id="F2RKV7"/>
<organism evidence="1 2">
    <name type="scientific">Streptomyces venezuelae (strain ATCC 10712 / CBS 650.69 / DSM 40230 / JCM 4526 / NBRC 13096 / PD 04745)</name>
    <dbReference type="NCBI Taxonomy" id="953739"/>
    <lineage>
        <taxon>Bacteria</taxon>
        <taxon>Bacillati</taxon>
        <taxon>Actinomycetota</taxon>
        <taxon>Actinomycetes</taxon>
        <taxon>Kitasatosporales</taxon>
        <taxon>Streptomycetaceae</taxon>
        <taxon>Streptomyces</taxon>
    </lineage>
</organism>
<name>F2RKV7_STRVP</name>
<evidence type="ECO:0000313" key="2">
    <source>
        <dbReference type="Proteomes" id="UP000006854"/>
    </source>
</evidence>
<dbReference type="STRING" id="953739.SVEN_2060"/>
<protein>
    <recommendedName>
        <fullName evidence="3">DUF2277 domain-containing protein</fullName>
    </recommendedName>
</protein>
<reference evidence="1 2" key="1">
    <citation type="journal article" date="2011" name="BMC Genomics">
        <title>Genome-wide analysis of the role of GlnR in Streptomyces venezuelae provides new insights into global nitrogen regulation in actinomycetes.</title>
        <authorList>
            <person name="Pullan S.T."/>
            <person name="Bibb M.J."/>
            <person name="Merrick M."/>
        </authorList>
    </citation>
    <scope>NUCLEOTIDE SEQUENCE [LARGE SCALE GENOMIC DNA]</scope>
    <source>
        <strain evidence="2">ATCC 10712 / CBS 650.69 / DSM 40230 / JCM 4526 / NBRC 13096 / PD 04745</strain>
    </source>
</reference>
<dbReference type="HOGENOM" id="CLU_1980432_0_0_11"/>
<dbReference type="PATRIC" id="fig|953739.5.peg.4218"/>
<dbReference type="Pfam" id="PF10041">
    <property type="entry name" value="DUF2277"/>
    <property type="match status" value="1"/>
</dbReference>
<dbReference type="EMBL" id="FR845719">
    <property type="protein sequence ID" value="CCA55346.1"/>
    <property type="molecule type" value="Genomic_DNA"/>
</dbReference>
<evidence type="ECO:0008006" key="3">
    <source>
        <dbReference type="Google" id="ProtNLM"/>
    </source>
</evidence>
<accession>F2RKV7</accession>
<gene>
    <name evidence="1" type="ordered locus">SVEN_2060</name>
</gene>